<evidence type="ECO:0000259" key="2">
    <source>
        <dbReference type="Pfam" id="PF07811"/>
    </source>
</evidence>
<keyword evidence="1" id="KW-0472">Membrane</keyword>
<feature type="domain" description="TadE-like" evidence="2">
    <location>
        <begin position="14"/>
        <end position="55"/>
    </location>
</feature>
<dbReference type="EMBL" id="CP159872">
    <property type="protein sequence ID" value="XCM82378.1"/>
    <property type="molecule type" value="Genomic_DNA"/>
</dbReference>
<name>A0AAU8K2U4_9ACTN</name>
<evidence type="ECO:0000313" key="3">
    <source>
        <dbReference type="EMBL" id="XCM82378.1"/>
    </source>
</evidence>
<sequence>MTRRPRVPRPLDRGAVTLSLAILFPVVLLIVMLAVQACLWWYAGQVAHTAVREGVEAGRVRGATPADGDARANEVLARFGDLARPVSVSHGGTDADYLRMTVEVSPQAVLPFFDRMTITRKAAGPRERFVPAGAR</sequence>
<keyword evidence="1" id="KW-0812">Transmembrane</keyword>
<proteinExistence type="predicted"/>
<dbReference type="Pfam" id="PF07811">
    <property type="entry name" value="TadE"/>
    <property type="match status" value="1"/>
</dbReference>
<organism evidence="3">
    <name type="scientific">Kitasatospora camelliae</name>
    <dbReference type="NCBI Taxonomy" id="3156397"/>
    <lineage>
        <taxon>Bacteria</taxon>
        <taxon>Bacillati</taxon>
        <taxon>Actinomycetota</taxon>
        <taxon>Actinomycetes</taxon>
        <taxon>Kitasatosporales</taxon>
        <taxon>Streptomycetaceae</taxon>
        <taxon>Kitasatospora</taxon>
    </lineage>
</organism>
<dbReference type="KEGG" id="kcm:ABWK59_27410"/>
<evidence type="ECO:0000256" key="1">
    <source>
        <dbReference type="SAM" id="Phobius"/>
    </source>
</evidence>
<keyword evidence="1" id="KW-1133">Transmembrane helix</keyword>
<accession>A0AAU8K2U4</accession>
<feature type="transmembrane region" description="Helical" evidence="1">
    <location>
        <begin position="20"/>
        <end position="43"/>
    </location>
</feature>
<reference evidence="3" key="1">
    <citation type="submission" date="2024-06" db="EMBL/GenBank/DDBJ databases">
        <title>The genome sequences of Kitasatospora sp. strain HUAS MG31.</title>
        <authorList>
            <person name="Mo P."/>
        </authorList>
    </citation>
    <scope>NUCLEOTIDE SEQUENCE</scope>
    <source>
        <strain evidence="3">HUAS MG31</strain>
    </source>
</reference>
<protein>
    <submittedName>
        <fullName evidence="3">TadE family protein</fullName>
    </submittedName>
</protein>
<dbReference type="InterPro" id="IPR012495">
    <property type="entry name" value="TadE-like_dom"/>
</dbReference>
<gene>
    <name evidence="3" type="ORF">ABWK59_27410</name>
</gene>
<dbReference type="AlphaFoldDB" id="A0AAU8K2U4"/>
<dbReference type="RefSeq" id="WP_354643310.1">
    <property type="nucleotide sequence ID" value="NZ_CP159872.1"/>
</dbReference>